<feature type="region of interest" description="Disordered" evidence="1">
    <location>
        <begin position="1"/>
        <end position="23"/>
    </location>
</feature>
<dbReference type="EMBL" id="LR796759">
    <property type="protein sequence ID" value="CAB4164533.1"/>
    <property type="molecule type" value="Genomic_DNA"/>
</dbReference>
<accession>A0A6J5NZP3</accession>
<feature type="compositionally biased region" description="Polar residues" evidence="1">
    <location>
        <begin position="9"/>
        <end position="23"/>
    </location>
</feature>
<gene>
    <name evidence="2" type="ORF">UFOVP816_43</name>
</gene>
<name>A0A6J5NZP3_9CAUD</name>
<proteinExistence type="predicted"/>
<sequence length="70" mass="7942">MGSIPPVQKGTSNQSIFNQQQVKNDCNKRDQKFNALPTELCMPEHTIGFEPMTSRLTVEVTDLYNKSNIQ</sequence>
<evidence type="ECO:0000256" key="1">
    <source>
        <dbReference type="SAM" id="MobiDB-lite"/>
    </source>
</evidence>
<organism evidence="2">
    <name type="scientific">uncultured Caudovirales phage</name>
    <dbReference type="NCBI Taxonomy" id="2100421"/>
    <lineage>
        <taxon>Viruses</taxon>
        <taxon>Duplodnaviria</taxon>
        <taxon>Heunggongvirae</taxon>
        <taxon>Uroviricota</taxon>
        <taxon>Caudoviricetes</taxon>
        <taxon>Peduoviridae</taxon>
        <taxon>Maltschvirus</taxon>
        <taxon>Maltschvirus maltsch</taxon>
    </lineage>
</organism>
<protein>
    <submittedName>
        <fullName evidence="2">Uncharacterized protein</fullName>
    </submittedName>
</protein>
<evidence type="ECO:0000313" key="2">
    <source>
        <dbReference type="EMBL" id="CAB4164533.1"/>
    </source>
</evidence>
<reference evidence="2" key="1">
    <citation type="submission" date="2020-04" db="EMBL/GenBank/DDBJ databases">
        <authorList>
            <person name="Chiriac C."/>
            <person name="Salcher M."/>
            <person name="Ghai R."/>
            <person name="Kavagutti S V."/>
        </authorList>
    </citation>
    <scope>NUCLEOTIDE SEQUENCE</scope>
</reference>